<evidence type="ECO:0000256" key="9">
    <source>
        <dbReference type="RuleBase" id="RU365022"/>
    </source>
</evidence>
<dbReference type="NCBIfam" id="TIGR00372">
    <property type="entry name" value="cas4"/>
    <property type="match status" value="1"/>
</dbReference>
<dbReference type="InterPro" id="IPR022765">
    <property type="entry name" value="Dna2/Cas4_DUF83"/>
</dbReference>
<comment type="cofactor">
    <cofactor evidence="9">
        <name>iron-sulfur cluster</name>
        <dbReference type="ChEBI" id="CHEBI:30408"/>
    </cofactor>
</comment>
<evidence type="ECO:0000256" key="6">
    <source>
        <dbReference type="ARBA" id="ARBA00023014"/>
    </source>
</evidence>
<keyword evidence="12" id="KW-1185">Reference proteome</keyword>
<keyword evidence="1 9" id="KW-0540">Nuclease</keyword>
<name>A0A1R4A8W2_9ARCH</name>
<dbReference type="InterPro" id="IPR013343">
    <property type="entry name" value="CRISPR-assoc_prot_Cas4"/>
</dbReference>
<keyword evidence="3 9" id="KW-0378">Hydrolase</keyword>
<dbReference type="PANTHER" id="PTHR37168:SF2">
    <property type="entry name" value="CRISPR-ASSOCIATED EXONUCLEASE CAS4"/>
    <property type="match status" value="1"/>
</dbReference>
<evidence type="ECO:0000256" key="8">
    <source>
        <dbReference type="ARBA" id="ARBA00023211"/>
    </source>
</evidence>
<keyword evidence="11" id="KW-0255">Endonuclease</keyword>
<dbReference type="Proteomes" id="UP000187822">
    <property type="component" value="Chromosome I"/>
</dbReference>
<keyword evidence="8 9" id="KW-0464">Manganese</keyword>
<comment type="cofactor">
    <cofactor evidence="9">
        <name>Mg(2+)</name>
        <dbReference type="ChEBI" id="CHEBI:18420"/>
    </cofactor>
    <cofactor evidence="9">
        <name>Mn(2+)</name>
        <dbReference type="ChEBI" id="CHEBI:29035"/>
    </cofactor>
    <text evidence="9">Mg(2+) or Mn(2+) required for ssDNA cleavage activity.</text>
</comment>
<dbReference type="EMBL" id="LT719092">
    <property type="protein sequence ID" value="SJK85393.1"/>
    <property type="molecule type" value="Genomic_DNA"/>
</dbReference>
<dbReference type="PANTHER" id="PTHR37168">
    <property type="entry name" value="CRISPR-ASSOCIATED EXONUCLEASE CAS4"/>
    <property type="match status" value="1"/>
</dbReference>
<keyword evidence="4 9" id="KW-0269">Exonuclease</keyword>
<accession>A0A1R4A8W2</accession>
<evidence type="ECO:0000256" key="3">
    <source>
        <dbReference type="ARBA" id="ARBA00022801"/>
    </source>
</evidence>
<keyword evidence="5 9" id="KW-0408">Iron</keyword>
<evidence type="ECO:0000313" key="11">
    <source>
        <dbReference type="EMBL" id="SJK85393.1"/>
    </source>
</evidence>
<dbReference type="GO" id="GO:0004519">
    <property type="term" value="F:endonuclease activity"/>
    <property type="evidence" value="ECO:0007669"/>
    <property type="project" value="UniProtKB-KW"/>
</dbReference>
<evidence type="ECO:0000313" key="12">
    <source>
        <dbReference type="Proteomes" id="UP000187822"/>
    </source>
</evidence>
<dbReference type="Pfam" id="PF01930">
    <property type="entry name" value="Cas_Cas4"/>
    <property type="match status" value="1"/>
</dbReference>
<dbReference type="KEGG" id="cdiv:CPM_1606"/>
<evidence type="ECO:0000259" key="10">
    <source>
        <dbReference type="Pfam" id="PF01930"/>
    </source>
</evidence>
<evidence type="ECO:0000256" key="5">
    <source>
        <dbReference type="ARBA" id="ARBA00023004"/>
    </source>
</evidence>
<keyword evidence="7 9" id="KW-0051">Antiviral defense</keyword>
<keyword evidence="6 9" id="KW-0411">Iron-sulfur</keyword>
<proteinExistence type="inferred from homology"/>
<evidence type="ECO:0000256" key="1">
    <source>
        <dbReference type="ARBA" id="ARBA00022722"/>
    </source>
</evidence>
<comment type="function">
    <text evidence="9">CRISPR (clustered regularly interspaced short palindromic repeat) is an adaptive immune system that provides protection against mobile genetic elements (viruses, transposable elements and conjugative plasmids). CRISPR clusters contain sequences complementary to antecedent mobile elements and target invading nucleic acids. CRISPR clusters are transcribed and processed into CRISPR RNA (crRNA).</text>
</comment>
<keyword evidence="2 9" id="KW-0479">Metal-binding</keyword>
<protein>
    <recommendedName>
        <fullName evidence="9">CRISPR-associated exonuclease Cas4</fullName>
        <ecNumber evidence="9">3.1.12.1</ecNumber>
    </recommendedName>
</protein>
<dbReference type="GO" id="GO:0004527">
    <property type="term" value="F:exonuclease activity"/>
    <property type="evidence" value="ECO:0007669"/>
    <property type="project" value="UniProtKB-KW"/>
</dbReference>
<dbReference type="InterPro" id="IPR011604">
    <property type="entry name" value="PDDEXK-like_dom_sf"/>
</dbReference>
<dbReference type="GO" id="GO:0051536">
    <property type="term" value="F:iron-sulfur cluster binding"/>
    <property type="evidence" value="ECO:0007669"/>
    <property type="project" value="UniProtKB-KW"/>
</dbReference>
<dbReference type="Gene3D" id="3.90.320.10">
    <property type="match status" value="1"/>
</dbReference>
<sequence>MEEELRINGTLISYYYTCKREAWLIYHGIESDQEDDNIAIGNLISKESYPREKKEISIMGSKLDIISSGDKGLVISEVKKSSRNMKGSKMQLIYYLKMLKDNGVNAVGELRIPKEKKVIRVELTEEDEISISKATGEIIKLISGKIPDAVSINFCKKCSYSEFCWTD</sequence>
<evidence type="ECO:0000256" key="4">
    <source>
        <dbReference type="ARBA" id="ARBA00022839"/>
    </source>
</evidence>
<evidence type="ECO:0000256" key="2">
    <source>
        <dbReference type="ARBA" id="ARBA00022723"/>
    </source>
</evidence>
<organism evidence="11 12">
    <name type="scientific">Cuniculiplasma divulgatum</name>
    <dbReference type="NCBI Taxonomy" id="1673428"/>
    <lineage>
        <taxon>Archaea</taxon>
        <taxon>Methanobacteriati</taxon>
        <taxon>Thermoplasmatota</taxon>
        <taxon>Thermoplasmata</taxon>
        <taxon>Thermoplasmatales</taxon>
        <taxon>Cuniculiplasmataceae</taxon>
        <taxon>Cuniculiplasma</taxon>
    </lineage>
</organism>
<dbReference type="EC" id="3.1.12.1" evidence="9"/>
<reference evidence="12" key="1">
    <citation type="submission" date="2016-06" db="EMBL/GenBank/DDBJ databases">
        <authorList>
            <person name="Toshchakov V.S."/>
        </authorList>
    </citation>
    <scope>NUCLEOTIDE SEQUENCE [LARGE SCALE GENOMIC DNA]</scope>
    <source>
        <strain>PM4 (JCM 30641</strain>
        <strain evidence="12">\VKM B-2940)</strain>
    </source>
</reference>
<dbReference type="STRING" id="1673428.CPM_1606"/>
<evidence type="ECO:0000256" key="7">
    <source>
        <dbReference type="ARBA" id="ARBA00023118"/>
    </source>
</evidence>
<comment type="similarity">
    <text evidence="9">Belongs to the CRISPR-associated exonuclease Cas4 family.</text>
</comment>
<dbReference type="GO" id="GO:0046872">
    <property type="term" value="F:metal ion binding"/>
    <property type="evidence" value="ECO:0007669"/>
    <property type="project" value="UniProtKB-KW"/>
</dbReference>
<dbReference type="AlphaFoldDB" id="A0A1R4A8W2"/>
<dbReference type="GO" id="GO:0051607">
    <property type="term" value="P:defense response to virus"/>
    <property type="evidence" value="ECO:0007669"/>
    <property type="project" value="UniProtKB-KW"/>
</dbReference>
<gene>
    <name evidence="11" type="ORF">CPM_1606</name>
</gene>
<feature type="domain" description="DUF83" evidence="10">
    <location>
        <begin position="8"/>
        <end position="165"/>
    </location>
</feature>